<evidence type="ECO:0000256" key="2">
    <source>
        <dbReference type="ARBA" id="ARBA00004273"/>
    </source>
</evidence>
<dbReference type="InterPro" id="IPR007863">
    <property type="entry name" value="Peptidase_M16_C"/>
</dbReference>
<evidence type="ECO:0000256" key="1">
    <source>
        <dbReference type="ARBA" id="ARBA00002123"/>
    </source>
</evidence>
<dbReference type="GO" id="GO:0004222">
    <property type="term" value="F:metalloendopeptidase activity"/>
    <property type="evidence" value="ECO:0007669"/>
    <property type="project" value="InterPro"/>
</dbReference>
<evidence type="ECO:0000313" key="17">
    <source>
        <dbReference type="EMBL" id="EDO38902.1"/>
    </source>
</evidence>
<evidence type="ECO:0000256" key="4">
    <source>
        <dbReference type="ARBA" id="ARBA00007261"/>
    </source>
</evidence>
<evidence type="ECO:0000256" key="12">
    <source>
        <dbReference type="ARBA" id="ARBA00032315"/>
    </source>
</evidence>
<dbReference type="InParanoid" id="A7SBN5"/>
<dbReference type="GO" id="GO:0005739">
    <property type="term" value="C:mitochondrion"/>
    <property type="evidence" value="ECO:0000318"/>
    <property type="project" value="GO_Central"/>
</dbReference>
<organism evidence="17 18">
    <name type="scientific">Nematostella vectensis</name>
    <name type="common">Starlet sea anemone</name>
    <dbReference type="NCBI Taxonomy" id="45351"/>
    <lineage>
        <taxon>Eukaryota</taxon>
        <taxon>Metazoa</taxon>
        <taxon>Cnidaria</taxon>
        <taxon>Anthozoa</taxon>
        <taxon>Hexacorallia</taxon>
        <taxon>Actiniaria</taxon>
        <taxon>Edwardsiidae</taxon>
        <taxon>Nematostella</taxon>
    </lineage>
</organism>
<dbReference type="HOGENOM" id="CLU_009902_5_2_1"/>
<keyword evidence="7" id="KW-0999">Mitochondrion inner membrane</keyword>
<dbReference type="PROSITE" id="PS00143">
    <property type="entry name" value="INSULINASE"/>
    <property type="match status" value="1"/>
</dbReference>
<dbReference type="PhylomeDB" id="A7SBN5"/>
<dbReference type="FunFam" id="3.30.830.10:FF:000014">
    <property type="entry name" value="Mitochondrial-processing peptidase alpha subunit, mitochondrial"/>
    <property type="match status" value="1"/>
</dbReference>
<dbReference type="FunFam" id="3.30.830.10:FF:000010">
    <property type="entry name" value="Mitochondrial-processing peptidase alpha subunit, mitochondrial"/>
    <property type="match status" value="1"/>
</dbReference>
<dbReference type="OMA" id="LKYHHSP"/>
<comment type="function">
    <text evidence="1">Substrate recognition and binding subunit of the essential mitochondrial processing protease (MPP), which cleaves the mitochondrial sequence off newly imported precursors proteins.</text>
</comment>
<evidence type="ECO:0000256" key="5">
    <source>
        <dbReference type="ARBA" id="ARBA00011587"/>
    </source>
</evidence>
<feature type="non-terminal residue" evidence="17">
    <location>
        <position position="487"/>
    </location>
</feature>
<comment type="subcellular location">
    <subcellularLocation>
        <location evidence="2">Mitochondrion inner membrane</location>
    </subcellularLocation>
    <subcellularLocation>
        <location evidence="3">Mitochondrion matrix</location>
    </subcellularLocation>
</comment>
<feature type="non-terminal residue" evidence="17">
    <location>
        <position position="1"/>
    </location>
</feature>
<dbReference type="PANTHER" id="PTHR11851">
    <property type="entry name" value="METALLOPROTEASE"/>
    <property type="match status" value="1"/>
</dbReference>
<comment type="similarity">
    <text evidence="4 13">Belongs to the peptidase M16 family.</text>
</comment>
<evidence type="ECO:0000256" key="13">
    <source>
        <dbReference type="RuleBase" id="RU004447"/>
    </source>
</evidence>
<dbReference type="InterPro" id="IPR011249">
    <property type="entry name" value="Metalloenz_LuxS/M16"/>
</dbReference>
<keyword evidence="10" id="KW-0472">Membrane</keyword>
<dbReference type="InterPro" id="IPR050361">
    <property type="entry name" value="MPP/UQCRC_Complex"/>
</dbReference>
<accession>A7SBN5</accession>
<dbReference type="MEROPS" id="M16.985"/>
<dbReference type="InterPro" id="IPR001431">
    <property type="entry name" value="Pept_M16_Zn_BS"/>
</dbReference>
<dbReference type="AlphaFoldDB" id="A7SBN5"/>
<keyword evidence="9" id="KW-0496">Mitochondrion</keyword>
<dbReference type="EMBL" id="DS469617">
    <property type="protein sequence ID" value="EDO38902.1"/>
    <property type="molecule type" value="Genomic_DNA"/>
</dbReference>
<dbReference type="GO" id="GO:0005743">
    <property type="term" value="C:mitochondrial inner membrane"/>
    <property type="evidence" value="ECO:0007669"/>
    <property type="project" value="UniProtKB-SubCell"/>
</dbReference>
<dbReference type="PANTHER" id="PTHR11851:SF49">
    <property type="entry name" value="MITOCHONDRIAL-PROCESSING PEPTIDASE SUBUNIT ALPHA"/>
    <property type="match status" value="1"/>
</dbReference>
<evidence type="ECO:0000313" key="18">
    <source>
        <dbReference type="Proteomes" id="UP000001593"/>
    </source>
</evidence>
<name>A7SBN5_NEMVE</name>
<feature type="region of interest" description="Disordered" evidence="14">
    <location>
        <begin position="1"/>
        <end position="24"/>
    </location>
</feature>
<feature type="domain" description="Peptidase M16 N-terminal" evidence="15">
    <location>
        <begin position="49"/>
        <end position="198"/>
    </location>
</feature>
<evidence type="ECO:0000259" key="15">
    <source>
        <dbReference type="Pfam" id="PF00675"/>
    </source>
</evidence>
<protein>
    <recommendedName>
        <fullName evidence="6">Mitochondrial-processing peptidase subunit alpha</fullName>
    </recommendedName>
    <alternativeName>
        <fullName evidence="11">Alpha-MPP</fullName>
    </alternativeName>
    <alternativeName>
        <fullName evidence="12">Inactive zinc metalloprotease alpha</fullName>
    </alternativeName>
</protein>
<evidence type="ECO:0000256" key="6">
    <source>
        <dbReference type="ARBA" id="ARBA00016741"/>
    </source>
</evidence>
<dbReference type="GO" id="GO:0046872">
    <property type="term" value="F:metal ion binding"/>
    <property type="evidence" value="ECO:0007669"/>
    <property type="project" value="InterPro"/>
</dbReference>
<evidence type="ECO:0000256" key="3">
    <source>
        <dbReference type="ARBA" id="ARBA00004305"/>
    </source>
</evidence>
<evidence type="ECO:0000256" key="11">
    <source>
        <dbReference type="ARBA" id="ARBA00030006"/>
    </source>
</evidence>
<dbReference type="GO" id="GO:0006627">
    <property type="term" value="P:protein processing involved in protein targeting to mitochondrion"/>
    <property type="evidence" value="ECO:0000318"/>
    <property type="project" value="GO_Central"/>
</dbReference>
<reference evidence="17 18" key="1">
    <citation type="journal article" date="2007" name="Science">
        <title>Sea anemone genome reveals ancestral eumetazoan gene repertoire and genomic organization.</title>
        <authorList>
            <person name="Putnam N.H."/>
            <person name="Srivastava M."/>
            <person name="Hellsten U."/>
            <person name="Dirks B."/>
            <person name="Chapman J."/>
            <person name="Salamov A."/>
            <person name="Terry A."/>
            <person name="Shapiro H."/>
            <person name="Lindquist E."/>
            <person name="Kapitonov V.V."/>
            <person name="Jurka J."/>
            <person name="Genikhovich G."/>
            <person name="Grigoriev I.V."/>
            <person name="Lucas S.M."/>
            <person name="Steele R.E."/>
            <person name="Finnerty J.R."/>
            <person name="Technau U."/>
            <person name="Martindale M.Q."/>
            <person name="Rokhsar D.S."/>
        </authorList>
    </citation>
    <scope>NUCLEOTIDE SEQUENCE [LARGE SCALE GENOMIC DNA]</scope>
    <source>
        <strain evidence="18">CH2 X CH6</strain>
    </source>
</reference>
<dbReference type="STRING" id="45351.A7SBN5"/>
<evidence type="ECO:0000259" key="16">
    <source>
        <dbReference type="Pfam" id="PF05193"/>
    </source>
</evidence>
<evidence type="ECO:0000256" key="10">
    <source>
        <dbReference type="ARBA" id="ARBA00023136"/>
    </source>
</evidence>
<gene>
    <name evidence="17" type="ORF">NEMVEDRAFT_v1g11103</name>
</gene>
<dbReference type="Gene3D" id="3.30.830.10">
    <property type="entry name" value="Metalloenzyme, LuxS/M16 peptidase-like"/>
    <property type="match status" value="2"/>
</dbReference>
<dbReference type="KEGG" id="nve:5510507"/>
<keyword evidence="18" id="KW-1185">Reference proteome</keyword>
<dbReference type="InterPro" id="IPR011765">
    <property type="entry name" value="Pept_M16_N"/>
</dbReference>
<dbReference type="eggNOG" id="KOG2067">
    <property type="taxonomic scope" value="Eukaryota"/>
</dbReference>
<evidence type="ECO:0000256" key="9">
    <source>
        <dbReference type="ARBA" id="ARBA00023128"/>
    </source>
</evidence>
<comment type="subunit">
    <text evidence="5">Heterodimer of PMPCA (alpha) and PMPCB (beta) subunits, forming the mitochondrial processing protease (MPP) in which PMPCA is involved in substrate recognition and binding and PMPCB is the catalytic subunit.</text>
</comment>
<dbReference type="GO" id="GO:0005759">
    <property type="term" value="C:mitochondrial matrix"/>
    <property type="evidence" value="ECO:0007669"/>
    <property type="project" value="UniProtKB-SubCell"/>
</dbReference>
<dbReference type="Proteomes" id="UP000001593">
    <property type="component" value="Unassembled WGS sequence"/>
</dbReference>
<feature type="domain" description="Peptidase M16 C-terminal" evidence="16">
    <location>
        <begin position="205"/>
        <end position="405"/>
    </location>
</feature>
<evidence type="ECO:0000256" key="7">
    <source>
        <dbReference type="ARBA" id="ARBA00022792"/>
    </source>
</evidence>
<proteinExistence type="inferred from homology"/>
<evidence type="ECO:0000256" key="14">
    <source>
        <dbReference type="SAM" id="MobiDB-lite"/>
    </source>
</evidence>
<dbReference type="Pfam" id="PF05193">
    <property type="entry name" value="Peptidase_M16_C"/>
    <property type="match status" value="1"/>
</dbReference>
<evidence type="ECO:0000256" key="8">
    <source>
        <dbReference type="ARBA" id="ARBA00022946"/>
    </source>
</evidence>
<sequence>RRWATNGQIPPLNEALPNVPPPPSGITEQVKWTRDHHETHVTTLPNGIKVASEESFGQFSTVGVVIDGGSRYEVDHPNGVTHVIEKMAFQSTAKFPSHDDIMQELEPVGGMADCTSFRDAIVYGTSSFTSGLPLAVEVLSEAVMRPQITSQEVDEQKMLVQFELENLEMRLDPEPILTDMVHAAAYRNNTLGFPKLCPPQNLPVINRETIMEFMKTYYQPDRMVIAGVNVDHEQLVELTKKHFTDKPSWHTEGASVTPPDHSIAQYTGGIITDHTAEPRVNPGPTPLPELAHVSIGLESTSYDDPDFFAFTVLNMLMGGGGSFSAGGPGKGMYSRLYLNVLNKYHWIYSATAYNHSYSDSGMFCIHASAHPTQLRDLVQVLVKEYFSLTKGLISEVELARAKKQLQSMLMMNLESRVIVFEDIGRQVLGLGERRSAGELYECIENVTMDDILRVSSRMLASKPSVAAFGNLTFLPKYEDISAAFINK</sequence>
<dbReference type="Pfam" id="PF00675">
    <property type="entry name" value="Peptidase_M16"/>
    <property type="match status" value="1"/>
</dbReference>
<keyword evidence="8" id="KW-0809">Transit peptide</keyword>
<dbReference type="SUPFAM" id="SSF63411">
    <property type="entry name" value="LuxS/MPP-like metallohydrolase"/>
    <property type="match status" value="2"/>
</dbReference>
<dbReference type="OrthoDB" id="277191at2759"/>